<dbReference type="RefSeq" id="WP_144889819.1">
    <property type="nucleotide sequence ID" value="NZ_VLKO01000003.1"/>
</dbReference>
<keyword evidence="2" id="KW-1133">Transmembrane helix</keyword>
<dbReference type="EMBL" id="VLKO01000003">
    <property type="protein sequence ID" value="TWI01137.1"/>
    <property type="molecule type" value="Genomic_DNA"/>
</dbReference>
<evidence type="ECO:0000256" key="1">
    <source>
        <dbReference type="SAM" id="MobiDB-lite"/>
    </source>
</evidence>
<dbReference type="InterPro" id="IPR006315">
    <property type="entry name" value="OM_autotransptr_brl_dom"/>
</dbReference>
<sequence length="466" mass="52289">MHDKKNIDRYFQEQFKDFEAQPEPQVWEAIELSLRKRKKRRKVLPFWLKISGIAASLLVGLLLVQKTQYASSKPVIKIVNQSKASEKETLLKKRFTTKPELIDKELQQVVTNQQPTQTNYEKTIRVTGPKINSNQKKNKKDYLVHIQKNNPSVSTNAAIASEGLALAQQQDNSVVAKEITAVQNAQSKKPIANSEMSNKSQALSNEEVSATKNSLEEILRDKNTTPESNLTKGNKWKITPTVAALYLNTNSSGSALDPQLTQNKKTNDNSASYGIGIHYALTQKMSLRSGINRLALGYNTNNVSYTVGLRSNSVSNINFTNSSSIEITNNESRSTLSGFEKNLQKNNVGALNQQMNYFEIPFEMSYALIDKKIGIHLIAGVSTLLLNDNEVRLESNSFNERLGSATNLNSLHFSTNFGFGVRYKLIKSFQLSLEPMLKYQINTFTNNSSNFKPMVMGVYTGISYEF</sequence>
<accession>A0ABY3FLA1</accession>
<keyword evidence="2" id="KW-0812">Transmembrane</keyword>
<keyword evidence="2" id="KW-0472">Membrane</keyword>
<feature type="transmembrane region" description="Helical" evidence="2">
    <location>
        <begin position="43"/>
        <end position="64"/>
    </location>
</feature>
<protein>
    <submittedName>
        <fullName evidence="3">Outer membrane autotransporter protein</fullName>
    </submittedName>
</protein>
<evidence type="ECO:0000256" key="2">
    <source>
        <dbReference type="SAM" id="Phobius"/>
    </source>
</evidence>
<feature type="region of interest" description="Disordered" evidence="1">
    <location>
        <begin position="188"/>
        <end position="211"/>
    </location>
</feature>
<proteinExistence type="predicted"/>
<gene>
    <name evidence="3" type="ORF">IQ05_00704</name>
</gene>
<evidence type="ECO:0000313" key="3">
    <source>
        <dbReference type="EMBL" id="TWI01137.1"/>
    </source>
</evidence>
<keyword evidence="4" id="KW-1185">Reference proteome</keyword>
<reference evidence="3 4" key="1">
    <citation type="journal article" date="2015" name="Stand. Genomic Sci.">
        <title>Genomic Encyclopedia of Bacterial and Archaeal Type Strains, Phase III: the genomes of soil and plant-associated and newly described type strains.</title>
        <authorList>
            <person name="Whitman W.B."/>
            <person name="Woyke T."/>
            <person name="Klenk H.P."/>
            <person name="Zhou Y."/>
            <person name="Lilburn T.G."/>
            <person name="Beck B.J."/>
            <person name="De Vos P."/>
            <person name="Vandamme P."/>
            <person name="Eisen J.A."/>
            <person name="Garrity G."/>
            <person name="Hugenholtz P."/>
            <person name="Kyrpides N.C."/>
        </authorList>
    </citation>
    <scope>NUCLEOTIDE SEQUENCE [LARGE SCALE GENOMIC DNA]</scope>
    <source>
        <strain evidence="3 4">CGMCC 1.6847</strain>
    </source>
</reference>
<dbReference type="NCBIfam" id="TIGR01414">
    <property type="entry name" value="autotrans_barl"/>
    <property type="match status" value="1"/>
</dbReference>
<dbReference type="Proteomes" id="UP000317519">
    <property type="component" value="Unassembled WGS sequence"/>
</dbReference>
<organism evidence="3 4">
    <name type="scientific">Flavobacterium tiangeerense</name>
    <dbReference type="NCBI Taxonomy" id="459471"/>
    <lineage>
        <taxon>Bacteria</taxon>
        <taxon>Pseudomonadati</taxon>
        <taxon>Bacteroidota</taxon>
        <taxon>Flavobacteriia</taxon>
        <taxon>Flavobacteriales</taxon>
        <taxon>Flavobacteriaceae</taxon>
        <taxon>Flavobacterium</taxon>
    </lineage>
</organism>
<evidence type="ECO:0000313" key="4">
    <source>
        <dbReference type="Proteomes" id="UP000317519"/>
    </source>
</evidence>
<comment type="caution">
    <text evidence="3">The sequence shown here is derived from an EMBL/GenBank/DDBJ whole genome shotgun (WGS) entry which is preliminary data.</text>
</comment>
<feature type="compositionally biased region" description="Polar residues" evidence="1">
    <location>
        <begin position="194"/>
        <end position="211"/>
    </location>
</feature>
<name>A0ABY3FLA1_9FLAO</name>